<sequence>MDTISDFQKRLSNARRIVLIGNGGIANELAYELKNVEIIWAIRHQTIAASYLDKQAATLFLPRLQQGRLSNTIKSDIKVDKYTIENNNQQMNPWTHGGCALGPHWLAKLHQNEIKSINQVGF</sequence>
<protein>
    <submittedName>
        <fullName evidence="2">FAD/NAD(P)-binding domain-containing protein</fullName>
    </submittedName>
</protein>
<accession>A0AC34QXV0</accession>
<name>A0AC34QXV0_9BILA</name>
<evidence type="ECO:0000313" key="1">
    <source>
        <dbReference type="Proteomes" id="UP000887576"/>
    </source>
</evidence>
<organism evidence="1 2">
    <name type="scientific">Panagrolaimus sp. JU765</name>
    <dbReference type="NCBI Taxonomy" id="591449"/>
    <lineage>
        <taxon>Eukaryota</taxon>
        <taxon>Metazoa</taxon>
        <taxon>Ecdysozoa</taxon>
        <taxon>Nematoda</taxon>
        <taxon>Chromadorea</taxon>
        <taxon>Rhabditida</taxon>
        <taxon>Tylenchina</taxon>
        <taxon>Panagrolaimomorpha</taxon>
        <taxon>Panagrolaimoidea</taxon>
        <taxon>Panagrolaimidae</taxon>
        <taxon>Panagrolaimus</taxon>
    </lineage>
</organism>
<dbReference type="Proteomes" id="UP000887576">
    <property type="component" value="Unplaced"/>
</dbReference>
<reference evidence="2" key="1">
    <citation type="submission" date="2022-11" db="UniProtKB">
        <authorList>
            <consortium name="WormBaseParasite"/>
        </authorList>
    </citation>
    <scope>IDENTIFICATION</scope>
</reference>
<proteinExistence type="predicted"/>
<dbReference type="WBParaSite" id="JU765_v2.g20246.t1">
    <property type="protein sequence ID" value="JU765_v2.g20246.t1"/>
    <property type="gene ID" value="JU765_v2.g20246"/>
</dbReference>
<evidence type="ECO:0000313" key="2">
    <source>
        <dbReference type="WBParaSite" id="JU765_v2.g20246.t1"/>
    </source>
</evidence>